<sequence length="144" mass="15966">MVASVPLLDWAFSNGYKEDVSLQWYAAKFGTLEVMQYAYANAKHVDIDPSQDSFICTGAAVRGHLEMLQWARAQKFYWDSSTTAAAARGGHQEVLQWAHAHGCPLDRKTWACSGAVRGGHLHALQWLHEAVGIGEQLLGEQRLV</sequence>
<evidence type="ECO:0000313" key="1">
    <source>
        <dbReference type="EMBL" id="KAG5184408.1"/>
    </source>
</evidence>
<proteinExistence type="predicted"/>
<dbReference type="Proteomes" id="UP000664859">
    <property type="component" value="Unassembled WGS sequence"/>
</dbReference>
<protein>
    <submittedName>
        <fullName evidence="1">Uncharacterized protein</fullName>
    </submittedName>
</protein>
<dbReference type="AlphaFoldDB" id="A0A835Z108"/>
<dbReference type="PANTHER" id="PTHR46586">
    <property type="entry name" value="ANKYRIN REPEAT-CONTAINING PROTEIN"/>
    <property type="match status" value="1"/>
</dbReference>
<dbReference type="OrthoDB" id="10266500at2759"/>
<dbReference type="InterPro" id="IPR036770">
    <property type="entry name" value="Ankyrin_rpt-contain_sf"/>
</dbReference>
<name>A0A835Z108_9STRA</name>
<dbReference type="Gene3D" id="1.25.40.20">
    <property type="entry name" value="Ankyrin repeat-containing domain"/>
    <property type="match status" value="1"/>
</dbReference>
<evidence type="ECO:0000313" key="2">
    <source>
        <dbReference type="Proteomes" id="UP000664859"/>
    </source>
</evidence>
<reference evidence="1" key="1">
    <citation type="submission" date="2021-02" db="EMBL/GenBank/DDBJ databases">
        <title>First Annotated Genome of the Yellow-green Alga Tribonema minus.</title>
        <authorList>
            <person name="Mahan K.M."/>
        </authorList>
    </citation>
    <scope>NUCLEOTIDE SEQUENCE</scope>
    <source>
        <strain evidence="1">UTEX B ZZ1240</strain>
    </source>
</reference>
<comment type="caution">
    <text evidence="1">The sequence shown here is derived from an EMBL/GenBank/DDBJ whole genome shotgun (WGS) entry which is preliminary data.</text>
</comment>
<accession>A0A835Z108</accession>
<gene>
    <name evidence="1" type="ORF">JKP88DRAFT_277197</name>
</gene>
<dbReference type="InterPro" id="IPR052050">
    <property type="entry name" value="SecEffector_AnkRepeat"/>
</dbReference>
<dbReference type="PANTHER" id="PTHR46586:SF3">
    <property type="entry name" value="ANKYRIN REPEAT-CONTAINING PROTEIN"/>
    <property type="match status" value="1"/>
</dbReference>
<keyword evidence="2" id="KW-1185">Reference proteome</keyword>
<dbReference type="SUPFAM" id="SSF140860">
    <property type="entry name" value="Pseudo ankyrin repeat-like"/>
    <property type="match status" value="1"/>
</dbReference>
<organism evidence="1 2">
    <name type="scientific">Tribonema minus</name>
    <dbReference type="NCBI Taxonomy" id="303371"/>
    <lineage>
        <taxon>Eukaryota</taxon>
        <taxon>Sar</taxon>
        <taxon>Stramenopiles</taxon>
        <taxon>Ochrophyta</taxon>
        <taxon>PX clade</taxon>
        <taxon>Xanthophyceae</taxon>
        <taxon>Tribonematales</taxon>
        <taxon>Tribonemataceae</taxon>
        <taxon>Tribonema</taxon>
    </lineage>
</organism>
<dbReference type="EMBL" id="JAFCMP010000168">
    <property type="protein sequence ID" value="KAG5184408.1"/>
    <property type="molecule type" value="Genomic_DNA"/>
</dbReference>